<evidence type="ECO:0000313" key="1">
    <source>
        <dbReference type="EMBL" id="EGZ22968.1"/>
    </source>
</evidence>
<feature type="non-terminal residue" evidence="1">
    <location>
        <position position="90"/>
    </location>
</feature>
<proteinExistence type="predicted"/>
<reference evidence="1 2" key="1">
    <citation type="journal article" date="2006" name="Science">
        <title>Phytophthora genome sequences uncover evolutionary origins and mechanisms of pathogenesis.</title>
        <authorList>
            <person name="Tyler B.M."/>
            <person name="Tripathy S."/>
            <person name="Zhang X."/>
            <person name="Dehal P."/>
            <person name="Jiang R.H."/>
            <person name="Aerts A."/>
            <person name="Arredondo F.D."/>
            <person name="Baxter L."/>
            <person name="Bensasson D."/>
            <person name="Beynon J.L."/>
            <person name="Chapman J."/>
            <person name="Damasceno C.M."/>
            <person name="Dorrance A.E."/>
            <person name="Dou D."/>
            <person name="Dickerman A.W."/>
            <person name="Dubchak I.L."/>
            <person name="Garbelotto M."/>
            <person name="Gijzen M."/>
            <person name="Gordon S.G."/>
            <person name="Govers F."/>
            <person name="Grunwald N.J."/>
            <person name="Huang W."/>
            <person name="Ivors K.L."/>
            <person name="Jones R.W."/>
            <person name="Kamoun S."/>
            <person name="Krampis K."/>
            <person name="Lamour K.H."/>
            <person name="Lee M.K."/>
            <person name="McDonald W.H."/>
            <person name="Medina M."/>
            <person name="Meijer H.J."/>
            <person name="Nordberg E.K."/>
            <person name="Maclean D.J."/>
            <person name="Ospina-Giraldo M.D."/>
            <person name="Morris P.F."/>
            <person name="Phuntumart V."/>
            <person name="Putnam N.H."/>
            <person name="Rash S."/>
            <person name="Rose J.K."/>
            <person name="Sakihama Y."/>
            <person name="Salamov A.A."/>
            <person name="Savidor A."/>
            <person name="Scheuring C.F."/>
            <person name="Smith B.M."/>
            <person name="Sobral B.W."/>
            <person name="Terry A."/>
            <person name="Torto-Alalibo T.A."/>
            <person name="Win J."/>
            <person name="Xu Z."/>
            <person name="Zhang H."/>
            <person name="Grigoriev I.V."/>
            <person name="Rokhsar D.S."/>
            <person name="Boore J.L."/>
        </authorList>
    </citation>
    <scope>NUCLEOTIDE SEQUENCE [LARGE SCALE GENOMIC DNA]</scope>
    <source>
        <strain evidence="1 2">P6497</strain>
    </source>
</reference>
<dbReference type="RefSeq" id="XP_009518256.1">
    <property type="nucleotide sequence ID" value="XM_009519961.1"/>
</dbReference>
<gene>
    <name evidence="1" type="ORF">PHYSODRAFT_432769</name>
</gene>
<keyword evidence="2" id="KW-1185">Reference proteome</keyword>
<protein>
    <submittedName>
        <fullName evidence="1">Uncharacterized protein</fullName>
    </submittedName>
</protein>
<accession>G4YSF2</accession>
<sequence>RAASRQVNAKRPVKEVKRERAEITEALLKMLPVLNGKSLCMKYLSRIGCPSRRDGCFSKDRGHFCPDSLPSEVRDVIIRCYGGFKPEFAR</sequence>
<name>G4YSF2_PHYSP</name>
<dbReference type="Proteomes" id="UP000002640">
    <property type="component" value="Unassembled WGS sequence"/>
</dbReference>
<evidence type="ECO:0000313" key="2">
    <source>
        <dbReference type="Proteomes" id="UP000002640"/>
    </source>
</evidence>
<feature type="non-terminal residue" evidence="1">
    <location>
        <position position="1"/>
    </location>
</feature>
<organism evidence="1 2">
    <name type="scientific">Phytophthora sojae (strain P6497)</name>
    <name type="common">Soybean stem and root rot agent</name>
    <name type="synonym">Phytophthora megasperma f. sp. glycines</name>
    <dbReference type="NCBI Taxonomy" id="1094619"/>
    <lineage>
        <taxon>Eukaryota</taxon>
        <taxon>Sar</taxon>
        <taxon>Stramenopiles</taxon>
        <taxon>Oomycota</taxon>
        <taxon>Peronosporomycetes</taxon>
        <taxon>Peronosporales</taxon>
        <taxon>Peronosporaceae</taxon>
        <taxon>Phytophthora</taxon>
    </lineage>
</organism>
<dbReference type="GeneID" id="20652341"/>
<dbReference type="AlphaFoldDB" id="G4YSF2"/>
<dbReference type="KEGG" id="psoj:PHYSODRAFT_432769"/>
<dbReference type="EMBL" id="JH159152">
    <property type="protein sequence ID" value="EGZ22968.1"/>
    <property type="molecule type" value="Genomic_DNA"/>
</dbReference>
<dbReference type="InParanoid" id="G4YSF2"/>